<dbReference type="EMBL" id="JAUSUZ010000001">
    <property type="protein sequence ID" value="MDQ0365054.1"/>
    <property type="molecule type" value="Genomic_DNA"/>
</dbReference>
<comment type="caution">
    <text evidence="8">The sequence shown here is derived from an EMBL/GenBank/DDBJ whole genome shotgun (WGS) entry which is preliminary data.</text>
</comment>
<sequence length="535" mass="56214">MKLHAALARALAGHGVDTIFGLMGDANMFLVHSFVHEMERRYVAAAHEAGAMFMGFGYASLSGRLGVVTVTHGPALTNTVTGLVEAVRGRVPMLLIAGDTATTARGNIQDIAQRDVVLPTGAGFEQARTPDTALTDLAIAIRRAVVERRPIVFNVPSDHMWRDVRYDEVPPRLPPAQTPHPDPAAVRHAAAHVAAAQRPLVLAGRGAVAARAEVLALAARIGAPVVTTLKATGLFDGEPGALGLAGGLAAATARQVIEESDLLIAVGAGLNRYTTDNGALLTGRRVVVVDTAPEDHVAYDAVVRGDAAVVAAALIERLDAASVPATRFRDTVTWRLDRLGRPARRRPDTAPGTVDAETALRRLDEILPAQRVVVSDGGRFMMESLRHIRVPDPRGFVFPENFGSIGTGMGAAIGAATACPAGPVVLVCGDGGFMHGGIGEFATAVRENLDVIVVVCNDGGYGAEHVQFADRGLDPGLSLFSWPDLATVADALGGDGVTVRSADDLAYAEKAIADRTRPLLIDVRLDVRQMTPMPH</sequence>
<dbReference type="RefSeq" id="WP_307237189.1">
    <property type="nucleotide sequence ID" value="NZ_JAUSUZ010000001.1"/>
</dbReference>
<organism evidence="8 9">
    <name type="scientific">Catenuloplanes indicus</name>
    <dbReference type="NCBI Taxonomy" id="137267"/>
    <lineage>
        <taxon>Bacteria</taxon>
        <taxon>Bacillati</taxon>
        <taxon>Actinomycetota</taxon>
        <taxon>Actinomycetes</taxon>
        <taxon>Micromonosporales</taxon>
        <taxon>Micromonosporaceae</taxon>
        <taxon>Catenuloplanes</taxon>
    </lineage>
</organism>
<dbReference type="Gene3D" id="3.40.50.1220">
    <property type="entry name" value="TPP-binding domain"/>
    <property type="match status" value="1"/>
</dbReference>
<evidence type="ECO:0000259" key="7">
    <source>
        <dbReference type="Pfam" id="PF02776"/>
    </source>
</evidence>
<dbReference type="GO" id="GO:0000287">
    <property type="term" value="F:magnesium ion binding"/>
    <property type="evidence" value="ECO:0007669"/>
    <property type="project" value="InterPro"/>
</dbReference>
<evidence type="ECO:0000256" key="3">
    <source>
        <dbReference type="ARBA" id="ARBA00023052"/>
    </source>
</evidence>
<dbReference type="GO" id="GO:0030976">
    <property type="term" value="F:thiamine pyrophosphate binding"/>
    <property type="evidence" value="ECO:0007669"/>
    <property type="project" value="InterPro"/>
</dbReference>
<feature type="domain" description="Thiamine pyrophosphate enzyme central" evidence="5">
    <location>
        <begin position="186"/>
        <end position="311"/>
    </location>
</feature>
<dbReference type="InterPro" id="IPR045229">
    <property type="entry name" value="TPP_enz"/>
</dbReference>
<dbReference type="CDD" id="cd00568">
    <property type="entry name" value="TPP_enzymes"/>
    <property type="match status" value="1"/>
</dbReference>
<dbReference type="Pfam" id="PF02775">
    <property type="entry name" value="TPP_enzyme_C"/>
    <property type="match status" value="1"/>
</dbReference>
<dbReference type="Gene3D" id="3.40.50.970">
    <property type="match status" value="2"/>
</dbReference>
<dbReference type="InterPro" id="IPR011766">
    <property type="entry name" value="TPP_enzyme_TPP-bd"/>
</dbReference>
<dbReference type="PANTHER" id="PTHR18968:SF13">
    <property type="entry name" value="ACETOLACTATE SYNTHASE CATALYTIC SUBUNIT, MITOCHONDRIAL"/>
    <property type="match status" value="1"/>
</dbReference>
<evidence type="ECO:0000313" key="8">
    <source>
        <dbReference type="EMBL" id="MDQ0365054.1"/>
    </source>
</evidence>
<dbReference type="GO" id="GO:0009097">
    <property type="term" value="P:isoleucine biosynthetic process"/>
    <property type="evidence" value="ECO:0007669"/>
    <property type="project" value="TreeGrafter"/>
</dbReference>
<dbReference type="Pfam" id="PF00205">
    <property type="entry name" value="TPP_enzyme_M"/>
    <property type="match status" value="1"/>
</dbReference>
<evidence type="ECO:0000259" key="6">
    <source>
        <dbReference type="Pfam" id="PF02775"/>
    </source>
</evidence>
<comment type="cofactor">
    <cofactor evidence="1">
        <name>thiamine diphosphate</name>
        <dbReference type="ChEBI" id="CHEBI:58937"/>
    </cofactor>
</comment>
<dbReference type="InterPro" id="IPR029035">
    <property type="entry name" value="DHS-like_NAD/FAD-binding_dom"/>
</dbReference>
<dbReference type="Proteomes" id="UP001240236">
    <property type="component" value="Unassembled WGS sequence"/>
</dbReference>
<dbReference type="Pfam" id="PF02776">
    <property type="entry name" value="TPP_enzyme_N"/>
    <property type="match status" value="1"/>
</dbReference>
<evidence type="ECO:0000259" key="5">
    <source>
        <dbReference type="Pfam" id="PF00205"/>
    </source>
</evidence>
<evidence type="ECO:0000256" key="4">
    <source>
        <dbReference type="RuleBase" id="RU362132"/>
    </source>
</evidence>
<dbReference type="CDD" id="cd07035">
    <property type="entry name" value="TPP_PYR_POX_like"/>
    <property type="match status" value="1"/>
</dbReference>
<gene>
    <name evidence="8" type="ORF">J2S42_001723</name>
</gene>
<dbReference type="GO" id="GO:0050660">
    <property type="term" value="F:flavin adenine dinucleotide binding"/>
    <property type="evidence" value="ECO:0007669"/>
    <property type="project" value="TreeGrafter"/>
</dbReference>
<feature type="domain" description="Thiamine pyrophosphate enzyme TPP-binding" evidence="6">
    <location>
        <begin position="376"/>
        <end position="523"/>
    </location>
</feature>
<comment type="similarity">
    <text evidence="2 4">Belongs to the TPP enzyme family.</text>
</comment>
<dbReference type="AlphaFoldDB" id="A0AAE3VXJ5"/>
<dbReference type="InterPro" id="IPR000399">
    <property type="entry name" value="TPP-bd_CS"/>
</dbReference>
<evidence type="ECO:0000256" key="2">
    <source>
        <dbReference type="ARBA" id="ARBA00007812"/>
    </source>
</evidence>
<dbReference type="SUPFAM" id="SSF52467">
    <property type="entry name" value="DHS-like NAD/FAD-binding domain"/>
    <property type="match status" value="1"/>
</dbReference>
<keyword evidence="3 4" id="KW-0786">Thiamine pyrophosphate</keyword>
<proteinExistence type="inferred from homology"/>
<protein>
    <submittedName>
        <fullName evidence="8">Thiamine pyrophosphate-dependent acetolactate synthase large subunit-like protein</fullName>
    </submittedName>
</protein>
<dbReference type="InterPro" id="IPR012000">
    <property type="entry name" value="Thiamin_PyroP_enz_cen_dom"/>
</dbReference>
<reference evidence="8 9" key="1">
    <citation type="submission" date="2023-07" db="EMBL/GenBank/DDBJ databases">
        <title>Sequencing the genomes of 1000 actinobacteria strains.</title>
        <authorList>
            <person name="Klenk H.-P."/>
        </authorList>
    </citation>
    <scope>NUCLEOTIDE SEQUENCE [LARGE SCALE GENOMIC DNA]</scope>
    <source>
        <strain evidence="8 9">DSM 44709</strain>
    </source>
</reference>
<evidence type="ECO:0000313" key="9">
    <source>
        <dbReference type="Proteomes" id="UP001240236"/>
    </source>
</evidence>
<dbReference type="SUPFAM" id="SSF52518">
    <property type="entry name" value="Thiamin diphosphate-binding fold (THDP-binding)"/>
    <property type="match status" value="2"/>
</dbReference>
<dbReference type="GO" id="GO:0009099">
    <property type="term" value="P:L-valine biosynthetic process"/>
    <property type="evidence" value="ECO:0007669"/>
    <property type="project" value="TreeGrafter"/>
</dbReference>
<name>A0AAE3VXJ5_9ACTN</name>
<dbReference type="PANTHER" id="PTHR18968">
    <property type="entry name" value="THIAMINE PYROPHOSPHATE ENZYMES"/>
    <property type="match status" value="1"/>
</dbReference>
<accession>A0AAE3VXJ5</accession>
<dbReference type="GO" id="GO:0005948">
    <property type="term" value="C:acetolactate synthase complex"/>
    <property type="evidence" value="ECO:0007669"/>
    <property type="project" value="TreeGrafter"/>
</dbReference>
<feature type="domain" description="Thiamine pyrophosphate enzyme N-terminal TPP-binding" evidence="7">
    <location>
        <begin position="1"/>
        <end position="106"/>
    </location>
</feature>
<dbReference type="InterPro" id="IPR012001">
    <property type="entry name" value="Thiamin_PyroP_enz_TPP-bd_dom"/>
</dbReference>
<dbReference type="PROSITE" id="PS00187">
    <property type="entry name" value="TPP_ENZYMES"/>
    <property type="match status" value="1"/>
</dbReference>
<dbReference type="GO" id="GO:0003984">
    <property type="term" value="F:acetolactate synthase activity"/>
    <property type="evidence" value="ECO:0007669"/>
    <property type="project" value="TreeGrafter"/>
</dbReference>
<dbReference type="InterPro" id="IPR029061">
    <property type="entry name" value="THDP-binding"/>
</dbReference>
<evidence type="ECO:0000256" key="1">
    <source>
        <dbReference type="ARBA" id="ARBA00001964"/>
    </source>
</evidence>
<keyword evidence="9" id="KW-1185">Reference proteome</keyword>